<evidence type="ECO:0000313" key="3">
    <source>
        <dbReference type="Proteomes" id="UP000193719"/>
    </source>
</evidence>
<gene>
    <name evidence="2" type="ORF">BCR36DRAFT_403043</name>
</gene>
<dbReference type="SUPFAM" id="SSF47954">
    <property type="entry name" value="Cyclin-like"/>
    <property type="match status" value="1"/>
</dbReference>
<feature type="coiled-coil region" evidence="1">
    <location>
        <begin position="231"/>
        <end position="258"/>
    </location>
</feature>
<accession>A0A1Y1VHB8</accession>
<comment type="caution">
    <text evidence="2">The sequence shown here is derived from an EMBL/GenBank/DDBJ whole genome shotgun (WGS) entry which is preliminary data.</text>
</comment>
<dbReference type="Gene3D" id="1.10.472.10">
    <property type="entry name" value="Cyclin-like"/>
    <property type="match status" value="1"/>
</dbReference>
<name>A0A1Y1VHB8_9FUNG</name>
<dbReference type="InterPro" id="IPR013922">
    <property type="entry name" value="Cyclin_PHO80-like"/>
</dbReference>
<evidence type="ECO:0000256" key="1">
    <source>
        <dbReference type="SAM" id="Coils"/>
    </source>
</evidence>
<reference evidence="2 3" key="1">
    <citation type="submission" date="2016-08" db="EMBL/GenBank/DDBJ databases">
        <title>Genomes of anaerobic fungi encode conserved fungal cellulosomes for biomass hydrolysis.</title>
        <authorList>
            <consortium name="DOE Joint Genome Institute"/>
            <person name="Haitjema C.H."/>
            <person name="Gilmore S.P."/>
            <person name="Henske J.K."/>
            <person name="Solomon K.V."/>
            <person name="De Groot R."/>
            <person name="Kuo A."/>
            <person name="Mondo S.J."/>
            <person name="Salamov A.A."/>
            <person name="Labutti K."/>
            <person name="Zhao Z."/>
            <person name="Chiniquy J."/>
            <person name="Barry K."/>
            <person name="Brewer H.M."/>
            <person name="Purvine S.O."/>
            <person name="Wright A.T."/>
            <person name="Boxma B."/>
            <person name="Van Alen T."/>
            <person name="Hackstein J.H."/>
            <person name="Baker S.E."/>
            <person name="Grigoriev I.V."/>
            <person name="O'Malley M.A."/>
        </authorList>
    </citation>
    <scope>NUCLEOTIDE SEQUENCE [LARGE SCALE GENOMIC DNA]</scope>
    <source>
        <strain evidence="3">finn</strain>
    </source>
</reference>
<dbReference type="Proteomes" id="UP000193719">
    <property type="component" value="Unassembled WGS sequence"/>
</dbReference>
<reference evidence="2 3" key="2">
    <citation type="submission" date="2016-08" db="EMBL/GenBank/DDBJ databases">
        <title>Pervasive Adenine N6-methylation of Active Genes in Fungi.</title>
        <authorList>
            <consortium name="DOE Joint Genome Institute"/>
            <person name="Mondo S.J."/>
            <person name="Dannebaum R.O."/>
            <person name="Kuo R.C."/>
            <person name="Labutti K."/>
            <person name="Haridas S."/>
            <person name="Kuo A."/>
            <person name="Salamov A."/>
            <person name="Ahrendt S.R."/>
            <person name="Lipzen A."/>
            <person name="Sullivan W."/>
            <person name="Andreopoulos W.B."/>
            <person name="Clum A."/>
            <person name="Lindquist E."/>
            <person name="Daum C."/>
            <person name="Ramamoorthy G.K."/>
            <person name="Gryganskyi A."/>
            <person name="Culley D."/>
            <person name="Magnuson J.K."/>
            <person name="James T.Y."/>
            <person name="O'Malley M.A."/>
            <person name="Stajich J.E."/>
            <person name="Spatafora J.W."/>
            <person name="Visel A."/>
            <person name="Grigoriev I.V."/>
        </authorList>
    </citation>
    <scope>NUCLEOTIDE SEQUENCE [LARGE SCALE GENOMIC DNA]</scope>
    <source>
        <strain evidence="3">finn</strain>
    </source>
</reference>
<sequence>MGNAFSVNIAEQTTNNEINDEIKGKVLTQDDNSRNLINIKKSNNYEEMECIDNYCNNYYVNGQKNIEKECINEVKDYKNDEVNKNENSINPDSLKSEKVNDYINIIKIDSSNSDNNLHVSNNCNQIGRSASGVNQDNYLSLCRQSSNYSSTIVNDNSKYSSATTVNRNNSINCHNSSYVEEILKDHHEDMNTNYINDVLSSGFISHEDLLDNFDNGTSSINPNNYTSISYDSNVNKELKNFSKNNNELNNNKDTDNNLLLNQISENNDVYLDIKNDDESSCGSSKDYSYNYDDEYVNMGNYFFNNKDIIQDNNIIDYEYNPTYYDIWSVKEDNNILNDNYSNDRYNDNNAENYNYNSSYKSSYSDTYQIKNKYKGFQEFKSTANSSSYFLNKTEKTKTDSQIMLFPEIAKQINKEKIKVYNSKPFSISSQNSTDDCSSILNYVPSKQTLYPKDAGYTNENSMSTSKLNSKVFNDSAIFSDNNSTSVLQITRSNSVIVTNENDFNGNKKITNLIRESQYNLRNLKNLKLNDKPKDNKMAVRYNSCSTLLIDNTITTADMDDTIRCVTLAILYRIRANHKKNVKLVTNKIFSEKLYPLTMHPRFSPNPPTEKEIYKFLKSLFHSAEVNSECAIITLIYVERMLAYTNITIHSCNWTRILLGGVLLASKVWDDHAIWNADFCQIFPIAAVEDMNKLERWYMNAINYNVSIRSSLFVKYYFELRELVSKKGKHLKLKPLNSNDAKLLEEKINQSDDQRNNLSILHYNLPDKKGIRRTVSDSNFKSIAIQASLF</sequence>
<dbReference type="STRING" id="1754191.A0A1Y1VHB8"/>
<keyword evidence="1" id="KW-0175">Coiled coil</keyword>
<dbReference type="OrthoDB" id="10250320at2759"/>
<dbReference type="GO" id="GO:0019901">
    <property type="term" value="F:protein kinase binding"/>
    <property type="evidence" value="ECO:0007669"/>
    <property type="project" value="InterPro"/>
</dbReference>
<evidence type="ECO:0008006" key="4">
    <source>
        <dbReference type="Google" id="ProtNLM"/>
    </source>
</evidence>
<dbReference type="PANTHER" id="PTHR14248">
    <property type="entry name" value="CYCLIN Y, ISOFORM A"/>
    <property type="match status" value="1"/>
</dbReference>
<organism evidence="2 3">
    <name type="scientific">Piromyces finnis</name>
    <dbReference type="NCBI Taxonomy" id="1754191"/>
    <lineage>
        <taxon>Eukaryota</taxon>
        <taxon>Fungi</taxon>
        <taxon>Fungi incertae sedis</taxon>
        <taxon>Chytridiomycota</taxon>
        <taxon>Chytridiomycota incertae sedis</taxon>
        <taxon>Neocallimastigomycetes</taxon>
        <taxon>Neocallimastigales</taxon>
        <taxon>Neocallimastigaceae</taxon>
        <taxon>Piromyces</taxon>
    </lineage>
</organism>
<keyword evidence="3" id="KW-1185">Reference proteome</keyword>
<dbReference type="InterPro" id="IPR036915">
    <property type="entry name" value="Cyclin-like_sf"/>
</dbReference>
<protein>
    <recommendedName>
        <fullName evidence="4">Cyclin N-terminal domain-containing protein</fullName>
    </recommendedName>
</protein>
<evidence type="ECO:0000313" key="2">
    <source>
        <dbReference type="EMBL" id="ORX55473.1"/>
    </source>
</evidence>
<dbReference type="Pfam" id="PF08613">
    <property type="entry name" value="Cyclin"/>
    <property type="match status" value="1"/>
</dbReference>
<proteinExistence type="predicted"/>
<dbReference type="EMBL" id="MCFH01000009">
    <property type="protein sequence ID" value="ORX55473.1"/>
    <property type="molecule type" value="Genomic_DNA"/>
</dbReference>
<dbReference type="CDD" id="cd20540">
    <property type="entry name" value="CYCLIN_CCNY_like"/>
    <property type="match status" value="1"/>
</dbReference>
<dbReference type="AlphaFoldDB" id="A0A1Y1VHB8"/>